<name>A0A6J6FZ72_9ZZZZ</name>
<reference evidence="2" key="1">
    <citation type="submission" date="2020-05" db="EMBL/GenBank/DDBJ databases">
        <authorList>
            <person name="Chiriac C."/>
            <person name="Salcher M."/>
            <person name="Ghai R."/>
            <person name="Kavagutti S V."/>
        </authorList>
    </citation>
    <scope>NUCLEOTIDE SEQUENCE</scope>
</reference>
<evidence type="ECO:0000256" key="1">
    <source>
        <dbReference type="SAM" id="MobiDB-lite"/>
    </source>
</evidence>
<sequence>MKTTKTKTKVKNTMTKKSMFVAAKSRVFATLATAGVMVGGVAGLEAQAAGEANAELAQEVIASDFARQAASIDRFVHPAPAAVAVVAPTATATGGTTRSTATGNAAAPTTTTPAAPTTPAPPAPSTGGTNGTSGGSQ</sequence>
<organism evidence="2">
    <name type="scientific">freshwater metagenome</name>
    <dbReference type="NCBI Taxonomy" id="449393"/>
    <lineage>
        <taxon>unclassified sequences</taxon>
        <taxon>metagenomes</taxon>
        <taxon>ecological metagenomes</taxon>
    </lineage>
</organism>
<evidence type="ECO:0000313" key="2">
    <source>
        <dbReference type="EMBL" id="CAB4592213.1"/>
    </source>
</evidence>
<dbReference type="EMBL" id="CAEZUE010000062">
    <property type="protein sequence ID" value="CAB4592213.1"/>
    <property type="molecule type" value="Genomic_DNA"/>
</dbReference>
<gene>
    <name evidence="2" type="ORF">UFOPK1788_00593</name>
</gene>
<dbReference type="AlphaFoldDB" id="A0A6J6FZ72"/>
<proteinExistence type="predicted"/>
<feature type="compositionally biased region" description="Gly residues" evidence="1">
    <location>
        <begin position="128"/>
        <end position="137"/>
    </location>
</feature>
<feature type="region of interest" description="Disordered" evidence="1">
    <location>
        <begin position="90"/>
        <end position="137"/>
    </location>
</feature>
<protein>
    <submittedName>
        <fullName evidence="2">Unannotated protein</fullName>
    </submittedName>
</protein>
<accession>A0A6J6FZ72</accession>
<feature type="compositionally biased region" description="Low complexity" evidence="1">
    <location>
        <begin position="90"/>
        <end position="115"/>
    </location>
</feature>